<protein>
    <submittedName>
        <fullName evidence="2">CLUMA_CG013413, isoform A</fullName>
    </submittedName>
</protein>
<feature type="region of interest" description="Disordered" evidence="1">
    <location>
        <begin position="231"/>
        <end position="251"/>
    </location>
</feature>
<keyword evidence="3" id="KW-1185">Reference proteome</keyword>
<reference evidence="2 3" key="1">
    <citation type="submission" date="2015-04" db="EMBL/GenBank/DDBJ databases">
        <authorList>
            <person name="Syromyatnikov M.Y."/>
            <person name="Popov V.N."/>
        </authorList>
    </citation>
    <scope>NUCLEOTIDE SEQUENCE [LARGE SCALE GENOMIC DNA]</scope>
</reference>
<feature type="region of interest" description="Disordered" evidence="1">
    <location>
        <begin position="1"/>
        <end position="91"/>
    </location>
</feature>
<sequence length="329" mass="38145">MSRQMSDLIITPLTPAQERKALEPMTQSLMTNRTIPPTHGTGPKRKVANSDNDQSLYINTDTYRKSRKSRSSLSQESENLNSNTFTKSTKPKRVESLIKRFDMSFWRRNKESKDKSPSPSGIETVKRSKNIFNLMTSGRKSTRDVGVECKMDEDRDYYSGMGTRKSSVQSLISNQRYRPLKRSQRNENGNNQQITSIIKSPDRRIYENTKKSTISMPAPIRVEIGLRNENKNSSDYETKRKPVGIASPLPQTRARSVLKGGTLRVNDNKKSYLPQRTQEKNYFNREGTDRQSFKDYRDKLKLKNENRRVTDNSDDELRKSYQRSFFVPM</sequence>
<evidence type="ECO:0000313" key="2">
    <source>
        <dbReference type="EMBL" id="CRL00136.1"/>
    </source>
</evidence>
<dbReference type="EMBL" id="CVRI01000054">
    <property type="protein sequence ID" value="CRL00136.1"/>
    <property type="molecule type" value="Genomic_DNA"/>
</dbReference>
<feature type="region of interest" description="Disordered" evidence="1">
    <location>
        <begin position="183"/>
        <end position="205"/>
    </location>
</feature>
<feature type="compositionally biased region" description="Polar residues" evidence="1">
    <location>
        <begin position="186"/>
        <end position="198"/>
    </location>
</feature>
<name>A0A1J1IIW6_9DIPT</name>
<feature type="compositionally biased region" description="Polar residues" evidence="1">
    <location>
        <begin position="25"/>
        <end position="35"/>
    </location>
</feature>
<feature type="compositionally biased region" description="Low complexity" evidence="1">
    <location>
        <begin position="71"/>
        <end position="82"/>
    </location>
</feature>
<dbReference type="Proteomes" id="UP000183832">
    <property type="component" value="Unassembled WGS sequence"/>
</dbReference>
<dbReference type="OrthoDB" id="10409742at2759"/>
<accession>A0A1J1IIW6</accession>
<feature type="compositionally biased region" description="Polar residues" evidence="1">
    <location>
        <begin position="49"/>
        <end position="61"/>
    </location>
</feature>
<proteinExistence type="predicted"/>
<evidence type="ECO:0000256" key="1">
    <source>
        <dbReference type="SAM" id="MobiDB-lite"/>
    </source>
</evidence>
<organism evidence="2 3">
    <name type="scientific">Clunio marinus</name>
    <dbReference type="NCBI Taxonomy" id="568069"/>
    <lineage>
        <taxon>Eukaryota</taxon>
        <taxon>Metazoa</taxon>
        <taxon>Ecdysozoa</taxon>
        <taxon>Arthropoda</taxon>
        <taxon>Hexapoda</taxon>
        <taxon>Insecta</taxon>
        <taxon>Pterygota</taxon>
        <taxon>Neoptera</taxon>
        <taxon>Endopterygota</taxon>
        <taxon>Diptera</taxon>
        <taxon>Nematocera</taxon>
        <taxon>Chironomoidea</taxon>
        <taxon>Chironomidae</taxon>
        <taxon>Clunio</taxon>
    </lineage>
</organism>
<gene>
    <name evidence="2" type="ORF">CLUMA_CG013413</name>
</gene>
<dbReference type="AlphaFoldDB" id="A0A1J1IIW6"/>
<feature type="compositionally biased region" description="Basic and acidic residues" evidence="1">
    <location>
        <begin position="231"/>
        <end position="240"/>
    </location>
</feature>
<evidence type="ECO:0000313" key="3">
    <source>
        <dbReference type="Proteomes" id="UP000183832"/>
    </source>
</evidence>